<sequence>MTRRPRPPRAALALLPLLLLAAGCGDGGESGFQGYVEGQYLRMAAPEGGWLVDLAVAEGDRVVPGQPLFALEDTQQQAALAEAKGRLAQAMAQLADLRLGLRPEEIARIEARLRQAEALATYTAAELRRQQDLASRDVAARARLDLARSDARQAEAEVAAVKAELATARLPARSDAIQAAEAAVEAARAAVAQAEWRLAQRRVAAPAAALVEDTVRRPGEWVPAGGPVVTLLPPEQVKLVFFVPEPQRALLHPGDTVALSCTGCPDGLSARVSFVAPEAEYTPPVIYSLETRAKLVFRVEAEPQGSARDLLPGQPVTVRRTAIGVAGRIGIVELVLRAIVRAGSLVGGAP</sequence>
<dbReference type="eggNOG" id="COG0845">
    <property type="taxonomic scope" value="Bacteria"/>
</dbReference>
<proteinExistence type="predicted"/>
<reference evidence="6 7" key="1">
    <citation type="journal article" date="2010" name="BMC Genomics">
        <title>Metabolic flexibility revealed in the genome of the cyst-forming alpha-1 proteobacterium Rhodospirillum centenum.</title>
        <authorList>
            <person name="Lu Y.K."/>
            <person name="Marden J."/>
            <person name="Han M."/>
            <person name="Swingley W.D."/>
            <person name="Mastrian S.D."/>
            <person name="Chowdhury S.R."/>
            <person name="Hao J."/>
            <person name="Helmy T."/>
            <person name="Kim S."/>
            <person name="Kurdoglu A.A."/>
            <person name="Matthies H.J."/>
            <person name="Rollo D."/>
            <person name="Stothard P."/>
            <person name="Blankenship R.E."/>
            <person name="Bauer C.E."/>
            <person name="Touchman J.W."/>
        </authorList>
    </citation>
    <scope>NUCLEOTIDE SEQUENCE [LARGE SCALE GENOMIC DNA]</scope>
    <source>
        <strain evidence="7">ATCC 51521 / SW</strain>
    </source>
</reference>
<evidence type="ECO:0000313" key="6">
    <source>
        <dbReference type="EMBL" id="ACI99447.1"/>
    </source>
</evidence>
<feature type="coiled-coil region" evidence="3">
    <location>
        <begin position="144"/>
        <end position="197"/>
    </location>
</feature>
<evidence type="ECO:0000313" key="7">
    <source>
        <dbReference type="Proteomes" id="UP000001591"/>
    </source>
</evidence>
<dbReference type="KEGG" id="rce:RC1_2056"/>
<dbReference type="InterPro" id="IPR050465">
    <property type="entry name" value="UPF0194_transport"/>
</dbReference>
<keyword evidence="4" id="KW-0732">Signal</keyword>
<accession>B6IP27</accession>
<keyword evidence="7" id="KW-1185">Reference proteome</keyword>
<evidence type="ECO:0000256" key="2">
    <source>
        <dbReference type="ARBA" id="ARBA00023054"/>
    </source>
</evidence>
<dbReference type="HOGENOM" id="CLU_018816_6_5_5"/>
<dbReference type="Pfam" id="PF25881">
    <property type="entry name" value="HH_YBHG"/>
    <property type="match status" value="1"/>
</dbReference>
<gene>
    <name evidence="6" type="ordered locus">RC1_2056</name>
</gene>
<dbReference type="RefSeq" id="WP_012567232.1">
    <property type="nucleotide sequence ID" value="NC_011420.2"/>
</dbReference>
<feature type="chain" id="PRO_5002846675" evidence="4">
    <location>
        <begin position="22"/>
        <end position="350"/>
    </location>
</feature>
<evidence type="ECO:0000256" key="4">
    <source>
        <dbReference type="SAM" id="SignalP"/>
    </source>
</evidence>
<dbReference type="OrthoDB" id="9809385at2"/>
<dbReference type="STRING" id="414684.RC1_2056"/>
<dbReference type="GO" id="GO:0030313">
    <property type="term" value="C:cell envelope"/>
    <property type="evidence" value="ECO:0007669"/>
    <property type="project" value="UniProtKB-SubCell"/>
</dbReference>
<dbReference type="InterPro" id="IPR059052">
    <property type="entry name" value="HH_YbhG-like"/>
</dbReference>
<feature type="domain" description="YbhG-like alpha-helical hairpin" evidence="5">
    <location>
        <begin position="72"/>
        <end position="198"/>
    </location>
</feature>
<comment type="subcellular location">
    <subcellularLocation>
        <location evidence="1">Cell envelope</location>
    </subcellularLocation>
</comment>
<evidence type="ECO:0000259" key="5">
    <source>
        <dbReference type="Pfam" id="PF25881"/>
    </source>
</evidence>
<keyword evidence="2 3" id="KW-0175">Coiled coil</keyword>
<name>B6IP27_RHOCS</name>
<evidence type="ECO:0000256" key="3">
    <source>
        <dbReference type="SAM" id="Coils"/>
    </source>
</evidence>
<organism evidence="6 7">
    <name type="scientific">Rhodospirillum centenum (strain ATCC 51521 / SW)</name>
    <dbReference type="NCBI Taxonomy" id="414684"/>
    <lineage>
        <taxon>Bacteria</taxon>
        <taxon>Pseudomonadati</taxon>
        <taxon>Pseudomonadota</taxon>
        <taxon>Alphaproteobacteria</taxon>
        <taxon>Rhodospirillales</taxon>
        <taxon>Rhodospirillaceae</taxon>
        <taxon>Rhodospirillum</taxon>
    </lineage>
</organism>
<dbReference type="Gene3D" id="1.10.287.470">
    <property type="entry name" value="Helix hairpin bin"/>
    <property type="match status" value="1"/>
</dbReference>
<dbReference type="PANTHER" id="PTHR32347">
    <property type="entry name" value="EFFLUX SYSTEM COMPONENT YKNX-RELATED"/>
    <property type="match status" value="1"/>
</dbReference>
<dbReference type="Gene3D" id="2.40.30.170">
    <property type="match status" value="1"/>
</dbReference>
<dbReference type="EMBL" id="CP000613">
    <property type="protein sequence ID" value="ACI99447.1"/>
    <property type="molecule type" value="Genomic_DNA"/>
</dbReference>
<dbReference type="Gene3D" id="2.40.50.100">
    <property type="match status" value="1"/>
</dbReference>
<dbReference type="AlphaFoldDB" id="B6IP27"/>
<feature type="signal peptide" evidence="4">
    <location>
        <begin position="1"/>
        <end position="21"/>
    </location>
</feature>
<evidence type="ECO:0000256" key="1">
    <source>
        <dbReference type="ARBA" id="ARBA00004196"/>
    </source>
</evidence>
<dbReference type="SUPFAM" id="SSF111369">
    <property type="entry name" value="HlyD-like secretion proteins"/>
    <property type="match status" value="2"/>
</dbReference>
<protein>
    <submittedName>
        <fullName evidence="6">HlyD family secretion protein</fullName>
    </submittedName>
</protein>
<dbReference type="PROSITE" id="PS51257">
    <property type="entry name" value="PROKAR_LIPOPROTEIN"/>
    <property type="match status" value="1"/>
</dbReference>
<dbReference type="PANTHER" id="PTHR32347:SF23">
    <property type="entry name" value="BLL5650 PROTEIN"/>
    <property type="match status" value="1"/>
</dbReference>
<dbReference type="Proteomes" id="UP000001591">
    <property type="component" value="Chromosome"/>
</dbReference>